<protein>
    <submittedName>
        <fullName evidence="3">Cytochrome P450</fullName>
    </submittedName>
</protein>
<keyword evidence="4" id="KW-1185">Reference proteome</keyword>
<dbReference type="InterPro" id="IPR017972">
    <property type="entry name" value="Cyt_P450_CS"/>
</dbReference>
<dbReference type="EMBL" id="JAJNDB010000001">
    <property type="protein sequence ID" value="MCD2191890.1"/>
    <property type="molecule type" value="Genomic_DNA"/>
</dbReference>
<dbReference type="InterPro" id="IPR036396">
    <property type="entry name" value="Cyt_P450_sf"/>
</dbReference>
<sequence length="394" mass="41720">MTTMSVPTSAVDPFAPETLADPHPVWRALREAGPAVRLTSHPAWVIPRYAEQRAALIDHATFSSAEGVGLDPVLNENTRGTVIASDPPAHTRLRTVLASQLLPRAMRALTDDILARGDALVAACVERGSFDAAADLAYPFPVDVVADLLGLPEEGRDALVGNADAAFVGFGPRDERAAAAMPAVGAMFGYLGSAMAPDRVRPDGWAAQVWAAAERGEIDHASVVPLLSAYLVAGMDTTIHGIGNTIDLLARDPDAFAGLRADPSLAGPAFEESLRVESPVTAFFRTTTREVDVDGVTIPAGEKVLLPFASANRDERRWADPDRFDVKRRPTGHLAFGAGIHNCAGQFLARVEAEAILGALVRRCSSITPAGPAERALGPVIRGMRALPITVREV</sequence>
<organism evidence="3 4">
    <name type="scientific">Actinomycetospora endophytica</name>
    <dbReference type="NCBI Taxonomy" id="2291215"/>
    <lineage>
        <taxon>Bacteria</taxon>
        <taxon>Bacillati</taxon>
        <taxon>Actinomycetota</taxon>
        <taxon>Actinomycetes</taxon>
        <taxon>Pseudonocardiales</taxon>
        <taxon>Pseudonocardiaceae</taxon>
        <taxon>Actinomycetospora</taxon>
    </lineage>
</organism>
<comment type="caution">
    <text evidence="3">The sequence shown here is derived from an EMBL/GenBank/DDBJ whole genome shotgun (WGS) entry which is preliminary data.</text>
</comment>
<dbReference type="SUPFAM" id="SSF48264">
    <property type="entry name" value="Cytochrome P450"/>
    <property type="match status" value="1"/>
</dbReference>
<evidence type="ECO:0000313" key="3">
    <source>
        <dbReference type="EMBL" id="MCD2191890.1"/>
    </source>
</evidence>
<reference evidence="3 4" key="1">
    <citation type="submission" date="2021-11" db="EMBL/GenBank/DDBJ databases">
        <title>Draft genome sequence of Actinomycetospora sp. SF1 isolated from the rhizosphere soil.</title>
        <authorList>
            <person name="Duangmal K."/>
            <person name="Chantavorakit T."/>
        </authorList>
    </citation>
    <scope>NUCLEOTIDE SEQUENCE [LARGE SCALE GENOMIC DNA]</scope>
    <source>
        <strain evidence="3 4">TBRC 5722</strain>
    </source>
</reference>
<comment type="similarity">
    <text evidence="1 2">Belongs to the cytochrome P450 family.</text>
</comment>
<proteinExistence type="inferred from homology"/>
<keyword evidence="2" id="KW-0503">Monooxygenase</keyword>
<dbReference type="Pfam" id="PF00067">
    <property type="entry name" value="p450"/>
    <property type="match status" value="1"/>
</dbReference>
<dbReference type="InterPro" id="IPR002397">
    <property type="entry name" value="Cyt_P450_B"/>
</dbReference>
<name>A0ABS8P0W8_9PSEU</name>
<keyword evidence="2" id="KW-0479">Metal-binding</keyword>
<evidence type="ECO:0000256" key="2">
    <source>
        <dbReference type="RuleBase" id="RU000461"/>
    </source>
</evidence>
<keyword evidence="2" id="KW-0349">Heme</keyword>
<dbReference type="Proteomes" id="UP001199469">
    <property type="component" value="Unassembled WGS sequence"/>
</dbReference>
<dbReference type="PANTHER" id="PTHR46696">
    <property type="entry name" value="P450, PUTATIVE (EUROFUNG)-RELATED"/>
    <property type="match status" value="1"/>
</dbReference>
<dbReference type="InterPro" id="IPR001128">
    <property type="entry name" value="Cyt_P450"/>
</dbReference>
<keyword evidence="2" id="KW-0560">Oxidoreductase</keyword>
<evidence type="ECO:0000256" key="1">
    <source>
        <dbReference type="ARBA" id="ARBA00010617"/>
    </source>
</evidence>
<dbReference type="Gene3D" id="1.10.630.10">
    <property type="entry name" value="Cytochrome P450"/>
    <property type="match status" value="1"/>
</dbReference>
<keyword evidence="2" id="KW-0408">Iron</keyword>
<accession>A0ABS8P0W8</accession>
<evidence type="ECO:0000313" key="4">
    <source>
        <dbReference type="Proteomes" id="UP001199469"/>
    </source>
</evidence>
<dbReference type="PANTHER" id="PTHR46696:SF1">
    <property type="entry name" value="CYTOCHROME P450 YJIB-RELATED"/>
    <property type="match status" value="1"/>
</dbReference>
<dbReference type="PRINTS" id="PR00359">
    <property type="entry name" value="BP450"/>
</dbReference>
<gene>
    <name evidence="3" type="ORF">LQ327_00610</name>
</gene>
<dbReference type="RefSeq" id="WP_230729585.1">
    <property type="nucleotide sequence ID" value="NZ_JAJNDB010000001.1"/>
</dbReference>
<dbReference type="PROSITE" id="PS00086">
    <property type="entry name" value="CYTOCHROME_P450"/>
    <property type="match status" value="1"/>
</dbReference>